<proteinExistence type="predicted"/>
<gene>
    <name evidence="1" type="ORF">HMPREF1860_01331</name>
</gene>
<evidence type="ECO:0000313" key="2">
    <source>
        <dbReference type="Proteomes" id="UP000070531"/>
    </source>
</evidence>
<accession>A0A134BC60</accession>
<evidence type="ECO:0000313" key="1">
    <source>
        <dbReference type="EMBL" id="KXB77537.1"/>
    </source>
</evidence>
<organism evidence="1">
    <name type="scientific">Prevotella amnii</name>
    <dbReference type="NCBI Taxonomy" id="419005"/>
    <lineage>
        <taxon>Bacteria</taxon>
        <taxon>Pseudomonadati</taxon>
        <taxon>Bacteroidota</taxon>
        <taxon>Bacteroidia</taxon>
        <taxon>Bacteroidales</taxon>
        <taxon>Prevotellaceae</taxon>
        <taxon>Prevotella</taxon>
    </lineage>
</organism>
<dbReference type="STRING" id="419005.HMPREF1860_01331"/>
<comment type="caution">
    <text evidence="1">The sequence shown here is derived from an EMBL/GenBank/DDBJ whole genome shotgun (WGS) entry which is preliminary data.</text>
</comment>
<dbReference type="AlphaFoldDB" id="A0A134BC60"/>
<sequence>MGMTVRKMRDTQTPRVIMHKVADVRGGVSVKTSELAGDYLSEGTPISKPQNGICHVIKIAVVKEKASESATEVKVSKGTLFNVGDAVFVKEGAKAAKITKIDRKAKDADVLTISEAIGALEKGATIVEAKKEGDEATLKYEPFALVGTGQPISPKSNVNTDAWIIAVTKGNNLPLCVEEKLKGIINY</sequence>
<protein>
    <submittedName>
        <fullName evidence="1">Uncharacterized protein</fullName>
    </submittedName>
</protein>
<name>A0A134BC60_9BACT</name>
<dbReference type="PATRIC" id="fig|419005.5.peg.1340"/>
<reference evidence="1 2" key="1">
    <citation type="submission" date="2016-01" db="EMBL/GenBank/DDBJ databases">
        <authorList>
            <person name="Oliw E.H."/>
        </authorList>
    </citation>
    <scope>NUCLEOTIDE SEQUENCE [LARGE SCALE GENOMIC DNA]</scope>
    <source>
        <strain evidence="1 2">DNF00307</strain>
    </source>
</reference>
<dbReference type="Proteomes" id="UP000070531">
    <property type="component" value="Unassembled WGS sequence"/>
</dbReference>
<dbReference type="EMBL" id="LSDL01000066">
    <property type="protein sequence ID" value="KXB77537.1"/>
    <property type="molecule type" value="Genomic_DNA"/>
</dbReference>